<evidence type="ECO:0000256" key="1">
    <source>
        <dbReference type="SAM" id="Phobius"/>
    </source>
</evidence>
<dbReference type="AlphaFoldDB" id="A0A5E7BLN8"/>
<accession>A0A5E7BLN8</accession>
<organism evidence="3 4">
    <name type="scientific">Pseudomonas fluorescens</name>
    <dbReference type="NCBI Taxonomy" id="294"/>
    <lineage>
        <taxon>Bacteria</taxon>
        <taxon>Pseudomonadati</taxon>
        <taxon>Pseudomonadota</taxon>
        <taxon>Gammaproteobacteria</taxon>
        <taxon>Pseudomonadales</taxon>
        <taxon>Pseudomonadaceae</taxon>
        <taxon>Pseudomonas</taxon>
    </lineage>
</organism>
<reference evidence="3 4" key="1">
    <citation type="submission" date="2019-09" db="EMBL/GenBank/DDBJ databases">
        <authorList>
            <person name="Chandra G."/>
            <person name="Truman W A."/>
        </authorList>
    </citation>
    <scope>NUCLEOTIDE SEQUENCE [LARGE SCALE GENOMIC DNA]</scope>
    <source>
        <strain evidence="3">PS723</strain>
    </source>
</reference>
<dbReference type="PANTHER" id="PTHR38033:SF1">
    <property type="entry name" value="DOTU FAMILY TYPE IV_VI SECRETION SYSTEM PROTEIN"/>
    <property type="match status" value="1"/>
</dbReference>
<dbReference type="NCBIfam" id="NF038228">
    <property type="entry name" value="IcmH_DotU_IVB"/>
    <property type="match status" value="1"/>
</dbReference>
<keyword evidence="1" id="KW-0472">Membrane</keyword>
<feature type="domain" description="Type IV / VI secretion system DotU" evidence="2">
    <location>
        <begin position="55"/>
        <end position="257"/>
    </location>
</feature>
<name>A0A5E7BLN8_PSEFL</name>
<sequence length="276" mass="31123">MTVTPPAIAASERSEALETLLAKAIDSSAGAADAKPPFAGREDPQFQLRGLTYNPLADAAMPLFGLAMRLHGLDRCEDLTQLYQGVHNQIVTVLEEMRHHPYDNATLQAYSYSLCLFMDEIVMGTAWGKHSTWSHRSLLSAFHQENWGGEKFFTVLARMLIDADKYQHVLEVMYLCLCMGLRGKYAIQTQGDDARQKIIVKVHRALRDLRGDAPERLTEPLTNVAPRNYRVNRQWPWWTPWAAASVLLLGAYTLYAVRLNSMTFQVLNSLEGILTL</sequence>
<dbReference type="RefSeq" id="WP_191636153.1">
    <property type="nucleotide sequence ID" value="NZ_CABVHY010000008.1"/>
</dbReference>
<dbReference type="Pfam" id="PF09850">
    <property type="entry name" value="DotU"/>
    <property type="match status" value="1"/>
</dbReference>
<dbReference type="InterPro" id="IPR017732">
    <property type="entry name" value="T4/T6SS_DotU"/>
</dbReference>
<keyword evidence="1" id="KW-0812">Transmembrane</keyword>
<dbReference type="EMBL" id="CABVHY010000008">
    <property type="protein sequence ID" value="VVN92525.1"/>
    <property type="molecule type" value="Genomic_DNA"/>
</dbReference>
<evidence type="ECO:0000313" key="3">
    <source>
        <dbReference type="EMBL" id="VVN92525.1"/>
    </source>
</evidence>
<evidence type="ECO:0000313" key="4">
    <source>
        <dbReference type="Proteomes" id="UP000379480"/>
    </source>
</evidence>
<feature type="transmembrane region" description="Helical" evidence="1">
    <location>
        <begin position="235"/>
        <end position="257"/>
    </location>
</feature>
<dbReference type="Gene3D" id="1.25.40.590">
    <property type="entry name" value="Type IV / VI secretion system, DotU"/>
    <property type="match status" value="1"/>
</dbReference>
<evidence type="ECO:0000259" key="2">
    <source>
        <dbReference type="Pfam" id="PF09850"/>
    </source>
</evidence>
<dbReference type="InterPro" id="IPR038522">
    <property type="entry name" value="T4/T6SS_DotU_sf"/>
</dbReference>
<protein>
    <recommendedName>
        <fullName evidence="2">Type IV / VI secretion system DotU domain-containing protein</fullName>
    </recommendedName>
</protein>
<keyword evidence="1" id="KW-1133">Transmembrane helix</keyword>
<dbReference type="PANTHER" id="PTHR38033">
    <property type="entry name" value="MEMBRANE PROTEIN-RELATED"/>
    <property type="match status" value="1"/>
</dbReference>
<proteinExistence type="predicted"/>
<gene>
    <name evidence="3" type="ORF">PS723_01987</name>
</gene>
<dbReference type="Proteomes" id="UP000379480">
    <property type="component" value="Unassembled WGS sequence"/>
</dbReference>
<dbReference type="NCBIfam" id="TIGR03349">
    <property type="entry name" value="IV_VI_DotU"/>
    <property type="match status" value="1"/>
</dbReference>